<organism evidence="1 2">
    <name type="scientific">Marine Group I thaumarchaeote SCGC AAA799-E16</name>
    <dbReference type="NCBI Taxonomy" id="1502292"/>
    <lineage>
        <taxon>Archaea</taxon>
        <taxon>Nitrososphaerota</taxon>
        <taxon>Marine Group I</taxon>
    </lineage>
</organism>
<protein>
    <submittedName>
        <fullName evidence="1">Uncharacterized protein</fullName>
    </submittedName>
</protein>
<name>A0A081S6V1_9ARCH</name>
<reference evidence="1 2" key="1">
    <citation type="submission" date="2014-06" db="EMBL/GenBank/DDBJ databases">
        <authorList>
            <person name="Ngugi D.K."/>
            <person name="Blom J."/>
            <person name="Alam I."/>
            <person name="Rashid M."/>
            <person name="Ba Alawi W."/>
            <person name="Zhang G."/>
            <person name="Hikmawan T."/>
            <person name="Guan Y."/>
            <person name="Antunes A."/>
            <person name="Siam R."/>
            <person name="Eldorry H."/>
            <person name="Bajic V."/>
            <person name="Stingl U."/>
        </authorList>
    </citation>
    <scope>NUCLEOTIDE SEQUENCE [LARGE SCALE GENOMIC DNA]</scope>
    <source>
        <strain evidence="1">SCGC AAA799-E16</strain>
    </source>
</reference>
<proteinExistence type="predicted"/>
<comment type="caution">
    <text evidence="1">The sequence shown here is derived from an EMBL/GenBank/DDBJ whole genome shotgun (WGS) entry which is preliminary data.</text>
</comment>
<accession>A0A081S6V1</accession>
<evidence type="ECO:0000313" key="2">
    <source>
        <dbReference type="Proteomes" id="UP000028027"/>
    </source>
</evidence>
<evidence type="ECO:0000313" key="1">
    <source>
        <dbReference type="EMBL" id="KER06654.1"/>
    </source>
</evidence>
<gene>
    <name evidence="1" type="ORF">AAA799E16_00566</name>
</gene>
<dbReference type="Proteomes" id="UP000028027">
    <property type="component" value="Unassembled WGS sequence"/>
</dbReference>
<sequence length="52" mass="6443">MRDPYLDKLKNDFNKYTSDLKKIKKETYKDRVFTRARENHQTNRQYCKNDGK</sequence>
<keyword evidence="2" id="KW-1185">Reference proteome</keyword>
<dbReference type="EMBL" id="JNVL01000006">
    <property type="protein sequence ID" value="KER06654.1"/>
    <property type="molecule type" value="Genomic_DNA"/>
</dbReference>
<dbReference type="AlphaFoldDB" id="A0A081S6V1"/>